<protein>
    <submittedName>
        <fullName evidence="7">Uncharacterized protein</fullName>
    </submittedName>
</protein>
<dbReference type="InterPro" id="IPR028974">
    <property type="entry name" value="TSP_type-3_rpt"/>
</dbReference>
<keyword evidence="3 6" id="KW-0732">Signal</keyword>
<dbReference type="PANTHER" id="PTHR37467:SF1">
    <property type="entry name" value="EXPORTED CALCIUM-BINDING GLYCOPROTEIN"/>
    <property type="match status" value="1"/>
</dbReference>
<evidence type="ECO:0000256" key="5">
    <source>
        <dbReference type="SAM" id="MobiDB-lite"/>
    </source>
</evidence>
<dbReference type="OrthoDB" id="5480389at2"/>
<evidence type="ECO:0000256" key="2">
    <source>
        <dbReference type="ARBA" id="ARBA00022525"/>
    </source>
</evidence>
<dbReference type="AlphaFoldDB" id="A0A2Z4FKI1"/>
<comment type="subcellular location">
    <subcellularLocation>
        <location evidence="1">Secreted</location>
    </subcellularLocation>
</comment>
<feature type="region of interest" description="Disordered" evidence="5">
    <location>
        <begin position="53"/>
        <end position="135"/>
    </location>
</feature>
<dbReference type="InterPro" id="IPR053180">
    <property type="entry name" value="Ca-binding_acidic-repeat"/>
</dbReference>
<dbReference type="Gene3D" id="4.10.1080.10">
    <property type="entry name" value="TSP type-3 repeat"/>
    <property type="match status" value="1"/>
</dbReference>
<dbReference type="EMBL" id="CP030032">
    <property type="protein sequence ID" value="AWV89295.1"/>
    <property type="molecule type" value="Genomic_DNA"/>
</dbReference>
<dbReference type="InterPro" id="IPR059100">
    <property type="entry name" value="TSP3_bac"/>
</dbReference>
<evidence type="ECO:0000313" key="8">
    <source>
        <dbReference type="Proteomes" id="UP000249799"/>
    </source>
</evidence>
<keyword evidence="2" id="KW-0964">Secreted</keyword>
<name>A0A2Z4FKI1_9DELT</name>
<dbReference type="Gene3D" id="3.40.50.410">
    <property type="entry name" value="von Willebrand factor, type A domain"/>
    <property type="match status" value="1"/>
</dbReference>
<dbReference type="KEGG" id="bsed:DN745_08070"/>
<reference evidence="7 8" key="1">
    <citation type="submission" date="2018-06" db="EMBL/GenBank/DDBJ databases">
        <title>Lujinxingia sediminis gen. nov. sp. nov., a new facultative anaerobic member of the class Deltaproteobacteria, and proposal of Lujinxingaceae fam. nov.</title>
        <authorList>
            <person name="Guo L.-Y."/>
            <person name="Li C.-M."/>
            <person name="Wang S."/>
            <person name="Du Z.-J."/>
        </authorList>
    </citation>
    <scope>NUCLEOTIDE SEQUENCE [LARGE SCALE GENOMIC DNA]</scope>
    <source>
        <strain evidence="7 8">FA350</strain>
    </source>
</reference>
<evidence type="ECO:0000313" key="7">
    <source>
        <dbReference type="EMBL" id="AWV89295.1"/>
    </source>
</evidence>
<proteinExistence type="predicted"/>
<gene>
    <name evidence="7" type="ORF">DN745_08070</name>
</gene>
<dbReference type="Pfam" id="PF18884">
    <property type="entry name" value="TSP3_bac"/>
    <property type="match status" value="6"/>
</dbReference>
<dbReference type="Proteomes" id="UP000249799">
    <property type="component" value="Chromosome"/>
</dbReference>
<feature type="signal peptide" evidence="6">
    <location>
        <begin position="1"/>
        <end position="26"/>
    </location>
</feature>
<dbReference type="InterPro" id="IPR036465">
    <property type="entry name" value="vWFA_dom_sf"/>
</dbReference>
<evidence type="ECO:0000256" key="3">
    <source>
        <dbReference type="ARBA" id="ARBA00022729"/>
    </source>
</evidence>
<feature type="compositionally biased region" description="Basic and acidic residues" evidence="5">
    <location>
        <begin position="152"/>
        <end position="168"/>
    </location>
</feature>
<evidence type="ECO:0000256" key="1">
    <source>
        <dbReference type="ARBA" id="ARBA00004613"/>
    </source>
</evidence>
<dbReference type="PANTHER" id="PTHR37467">
    <property type="entry name" value="EXPORTED CALCIUM-BINDING GLYCOPROTEIN-RELATED"/>
    <property type="match status" value="1"/>
</dbReference>
<keyword evidence="4" id="KW-0106">Calcium</keyword>
<sequence>MIAHNKFRFRPMLVAIIVTLFCGYTAGCSDDSTGKDGDNNRCGPDEVFNPLQGCVSSRVDPRDDAGVDDTQNADVFVPPDVVYDPDANTEVDVSDDERCSPELDSDGDGLSNECECRLGTDPGNSDTDGDGVPDGVEDANQNCVYDVGVESNPREADTDHDGLDDGQERMNGTDFLNPDTDGDGVYDGAEVASGCMNPRVADTDGDGIPDGVEDANKDGMLGVCVDRVYSAECAQGESDPCSADTDGDGVPDGEEAAYLDCSAAQTDALVAPQLVVNSTGNYQLALPLGVAVAQATALTTGSAHAFNDVPNKYAGFVGSWTTSTSVETALRDEVFNKIRGMYPGSTLRDEGQRTTTHDNHPAVVQAQVELHGITDLSQARDEIMAKLAGGVASHSLSGTFPAATTPNPLIFTFEVIRRGVSAYVVSGAVARQSELVDNAMSTGFLISDITGGSAVAEAGETLVEQCVSYKVSSRPQVDFIWIIDSSGSMSDEIRQVRQFADSFVAILQASDVDWRLAVTSGTCDAIADDPAVSPDAKAFLGGSGMGQGCPSEMPDLPFPMPVPISFTPYKNGKLCDLNGANFTRDPQKFKDCVDNIANDESLEFTMSIAVPTIDRALPRMDDNPLKLRPDAAVVVISVTDEFDEYVQNQMGWTDTGNGGSGGGNDPTLDPNFDSAQLDLVLAPIVGYLDRPNVDATLFGIHWIAGEACSSASEAAAGIGRVAEATGGSSGSVCAANLDGTLTDIANAAVGLSSGIRLRGTPAPPSIAPKIGEVNSGQIIEATRSRADGWDYDSLVNRVLFDGPTPLRDQDRVVVPYLRWDGSLDECRSDADCPRGMKLTCIDNMCR</sequence>
<feature type="chain" id="PRO_5044340372" evidence="6">
    <location>
        <begin position="27"/>
        <end position="846"/>
    </location>
</feature>
<keyword evidence="8" id="KW-1185">Reference proteome</keyword>
<dbReference type="SUPFAM" id="SSF53300">
    <property type="entry name" value="vWA-like"/>
    <property type="match status" value="1"/>
</dbReference>
<evidence type="ECO:0000256" key="6">
    <source>
        <dbReference type="SAM" id="SignalP"/>
    </source>
</evidence>
<accession>A0A2Z4FKI1</accession>
<organism evidence="7 8">
    <name type="scientific">Bradymonas sediminis</name>
    <dbReference type="NCBI Taxonomy" id="1548548"/>
    <lineage>
        <taxon>Bacteria</taxon>
        <taxon>Deltaproteobacteria</taxon>
        <taxon>Bradymonadales</taxon>
        <taxon>Bradymonadaceae</taxon>
        <taxon>Bradymonas</taxon>
    </lineage>
</organism>
<dbReference type="RefSeq" id="WP_111333682.1">
    <property type="nucleotide sequence ID" value="NZ_CP030032.1"/>
</dbReference>
<dbReference type="GO" id="GO:0005509">
    <property type="term" value="F:calcium ion binding"/>
    <property type="evidence" value="ECO:0007669"/>
    <property type="project" value="InterPro"/>
</dbReference>
<feature type="compositionally biased region" description="Low complexity" evidence="5">
    <location>
        <begin position="74"/>
        <end position="86"/>
    </location>
</feature>
<evidence type="ECO:0000256" key="4">
    <source>
        <dbReference type="ARBA" id="ARBA00022837"/>
    </source>
</evidence>
<feature type="region of interest" description="Disordered" evidence="5">
    <location>
        <begin position="151"/>
        <end position="170"/>
    </location>
</feature>